<feature type="non-terminal residue" evidence="2">
    <location>
        <position position="52"/>
    </location>
</feature>
<sequence>MAQGRGQVRLKAFVIEITSWNSATRPCCNVCLRDYALFVERGEEGTRQWATG</sequence>
<evidence type="ECO:0000313" key="1">
    <source>
        <dbReference type="EMBL" id="GFT09835.1"/>
    </source>
</evidence>
<dbReference type="EMBL" id="BMAW01109536">
    <property type="protein sequence ID" value="GFT38896.1"/>
    <property type="molecule type" value="Genomic_DNA"/>
</dbReference>
<protein>
    <submittedName>
        <fullName evidence="2">Uncharacterized protein</fullName>
    </submittedName>
</protein>
<name>A0A8X6NWJ8_NEPPI</name>
<proteinExistence type="predicted"/>
<reference evidence="2" key="1">
    <citation type="submission" date="2020-08" db="EMBL/GenBank/DDBJ databases">
        <title>Multicomponent nature underlies the extraordinary mechanical properties of spider dragline silk.</title>
        <authorList>
            <person name="Kono N."/>
            <person name="Nakamura H."/>
            <person name="Mori M."/>
            <person name="Yoshida Y."/>
            <person name="Ohtoshi R."/>
            <person name="Malay A.D."/>
            <person name="Moran D.A.P."/>
            <person name="Tomita M."/>
            <person name="Numata K."/>
            <person name="Arakawa K."/>
        </authorList>
    </citation>
    <scope>NUCLEOTIDE SEQUENCE</scope>
</reference>
<organism evidence="2 3">
    <name type="scientific">Nephila pilipes</name>
    <name type="common">Giant wood spider</name>
    <name type="synonym">Nephila maculata</name>
    <dbReference type="NCBI Taxonomy" id="299642"/>
    <lineage>
        <taxon>Eukaryota</taxon>
        <taxon>Metazoa</taxon>
        <taxon>Ecdysozoa</taxon>
        <taxon>Arthropoda</taxon>
        <taxon>Chelicerata</taxon>
        <taxon>Arachnida</taxon>
        <taxon>Araneae</taxon>
        <taxon>Araneomorphae</taxon>
        <taxon>Entelegynae</taxon>
        <taxon>Araneoidea</taxon>
        <taxon>Nephilidae</taxon>
        <taxon>Nephila</taxon>
    </lineage>
</organism>
<keyword evidence="3" id="KW-1185">Reference proteome</keyword>
<comment type="caution">
    <text evidence="2">The sequence shown here is derived from an EMBL/GenBank/DDBJ whole genome shotgun (WGS) entry which is preliminary data.</text>
</comment>
<accession>A0A8X6NWJ8</accession>
<gene>
    <name evidence="2" type="ORF">NPIL_137861</name>
    <name evidence="1" type="ORF">NPIL_475291</name>
</gene>
<dbReference type="AlphaFoldDB" id="A0A8X6NWJ8"/>
<evidence type="ECO:0000313" key="3">
    <source>
        <dbReference type="Proteomes" id="UP000887013"/>
    </source>
</evidence>
<dbReference type="EMBL" id="BMAW01057267">
    <property type="protein sequence ID" value="GFT09835.1"/>
    <property type="molecule type" value="Genomic_DNA"/>
</dbReference>
<evidence type="ECO:0000313" key="2">
    <source>
        <dbReference type="EMBL" id="GFT38896.1"/>
    </source>
</evidence>
<dbReference type="Proteomes" id="UP000887013">
    <property type="component" value="Unassembled WGS sequence"/>
</dbReference>